<protein>
    <submittedName>
        <fullName evidence="2">Uncharacterized protein</fullName>
    </submittedName>
</protein>
<evidence type="ECO:0000313" key="3">
    <source>
        <dbReference type="Proteomes" id="UP000318733"/>
    </source>
</evidence>
<evidence type="ECO:0000313" key="2">
    <source>
        <dbReference type="EMBL" id="TSJ40972.1"/>
    </source>
</evidence>
<dbReference type="AlphaFoldDB" id="A0A556MMF1"/>
<comment type="caution">
    <text evidence="2">The sequence shown here is derived from an EMBL/GenBank/DDBJ whole genome shotgun (WGS) entry which is preliminary data.</text>
</comment>
<evidence type="ECO:0000256" key="1">
    <source>
        <dbReference type="SAM" id="MobiDB-lite"/>
    </source>
</evidence>
<proteinExistence type="predicted"/>
<dbReference type="RefSeq" id="WP_144249010.1">
    <property type="nucleotide sequence ID" value="NZ_VLPK01000002.1"/>
</dbReference>
<feature type="compositionally biased region" description="Basic and acidic residues" evidence="1">
    <location>
        <begin position="1"/>
        <end position="37"/>
    </location>
</feature>
<keyword evidence="3" id="KW-1185">Reference proteome</keyword>
<reference evidence="2 3" key="1">
    <citation type="submission" date="2019-07" db="EMBL/GenBank/DDBJ databases">
        <authorList>
            <person name="Huq M.A."/>
        </authorList>
    </citation>
    <scope>NUCLEOTIDE SEQUENCE [LARGE SCALE GENOMIC DNA]</scope>
    <source>
        <strain evidence="2 3">MAH-19</strain>
    </source>
</reference>
<name>A0A556MMF1_9SPHI</name>
<organism evidence="2 3">
    <name type="scientific">Mucilaginibacter corticis</name>
    <dbReference type="NCBI Taxonomy" id="2597670"/>
    <lineage>
        <taxon>Bacteria</taxon>
        <taxon>Pseudomonadati</taxon>
        <taxon>Bacteroidota</taxon>
        <taxon>Sphingobacteriia</taxon>
        <taxon>Sphingobacteriales</taxon>
        <taxon>Sphingobacteriaceae</taxon>
        <taxon>Mucilaginibacter</taxon>
    </lineage>
</organism>
<sequence>MNRDPKEQPAHAIEKDNEIQSRDGQEIENEKDVHELESGNVGEPEAEKSKLDGPANDLVGMPDADDGEPKK</sequence>
<gene>
    <name evidence="2" type="ORF">FO440_14655</name>
</gene>
<dbReference type="EMBL" id="VLPK01000002">
    <property type="protein sequence ID" value="TSJ40972.1"/>
    <property type="molecule type" value="Genomic_DNA"/>
</dbReference>
<accession>A0A556MMF1</accession>
<feature type="region of interest" description="Disordered" evidence="1">
    <location>
        <begin position="1"/>
        <end position="71"/>
    </location>
</feature>
<dbReference type="Proteomes" id="UP000318733">
    <property type="component" value="Unassembled WGS sequence"/>
</dbReference>